<dbReference type="InterPro" id="IPR017871">
    <property type="entry name" value="ABC_transporter-like_CS"/>
</dbReference>
<proteinExistence type="inferred from homology"/>
<evidence type="ECO:0000256" key="6">
    <source>
        <dbReference type="ARBA" id="ARBA00022840"/>
    </source>
</evidence>
<dbReference type="GO" id="GO:0005886">
    <property type="term" value="C:plasma membrane"/>
    <property type="evidence" value="ECO:0007669"/>
    <property type="project" value="UniProtKB-SubCell"/>
</dbReference>
<evidence type="ECO:0000259" key="9">
    <source>
        <dbReference type="PROSITE" id="PS50893"/>
    </source>
</evidence>
<dbReference type="InterPro" id="IPR027417">
    <property type="entry name" value="P-loop_NTPase"/>
</dbReference>
<evidence type="ECO:0000256" key="4">
    <source>
        <dbReference type="ARBA" id="ARBA00022475"/>
    </source>
</evidence>
<keyword evidence="5" id="KW-0547">Nucleotide-binding</keyword>
<keyword evidence="8" id="KW-0472">Membrane</keyword>
<dbReference type="CDD" id="cd03230">
    <property type="entry name" value="ABC_DR_subfamily_A"/>
    <property type="match status" value="1"/>
</dbReference>
<dbReference type="GO" id="GO:0005524">
    <property type="term" value="F:ATP binding"/>
    <property type="evidence" value="ECO:0007669"/>
    <property type="project" value="UniProtKB-KW"/>
</dbReference>
<name>A0A7V3RDD3_9BACT</name>
<dbReference type="SUPFAM" id="SSF52540">
    <property type="entry name" value="P-loop containing nucleoside triphosphate hydrolases"/>
    <property type="match status" value="1"/>
</dbReference>
<sequence length="304" mass="34302">MEKVVEVKGLTKKYGRFEALKGIDINLYKGEIFGFLGPNGAGKTTTVEILEGLRKPGEGEIVFFGEKIHGSIPAHVKEKIGVVLQETRFLDHLKVKEILELFSSFFKNSKTPEEIIKMVHLDEKAESYVDNLSGGQRQRVAIATALINDPEIIFLDEPTVGLDPQSRESVWGLIEALKKNGKTVFLTTHYMEEAQRLCDRISIIDNGKIIVSDTSQNLVKNYGGKSEIDFKCDRIPSQTIIDDLKSFINLVDDHFRIETDDITKTLEELVEWSKRYNLSITNISLVEPTLEDVFLTLTGRGLRD</sequence>
<accession>A0A7V3RDD3</accession>
<dbReference type="InterPro" id="IPR003439">
    <property type="entry name" value="ABC_transporter-like_ATP-bd"/>
</dbReference>
<evidence type="ECO:0000256" key="2">
    <source>
        <dbReference type="ARBA" id="ARBA00005417"/>
    </source>
</evidence>
<dbReference type="EMBL" id="DTPE01000026">
    <property type="protein sequence ID" value="HGE74623.1"/>
    <property type="molecule type" value="Genomic_DNA"/>
</dbReference>
<dbReference type="InterPro" id="IPR003593">
    <property type="entry name" value="AAA+_ATPase"/>
</dbReference>
<evidence type="ECO:0000256" key="8">
    <source>
        <dbReference type="ARBA" id="ARBA00023136"/>
    </source>
</evidence>
<dbReference type="PROSITE" id="PS00211">
    <property type="entry name" value="ABC_TRANSPORTER_1"/>
    <property type="match status" value="1"/>
</dbReference>
<evidence type="ECO:0000313" key="10">
    <source>
        <dbReference type="EMBL" id="HGE74623.1"/>
    </source>
</evidence>
<dbReference type="Pfam" id="PF00005">
    <property type="entry name" value="ABC_tran"/>
    <property type="match status" value="1"/>
</dbReference>
<feature type="domain" description="ABC transporter" evidence="9">
    <location>
        <begin position="5"/>
        <end position="231"/>
    </location>
</feature>
<dbReference type="PANTHER" id="PTHR42711:SF5">
    <property type="entry name" value="ABC TRANSPORTER ATP-BINDING PROTEIN NATA"/>
    <property type="match status" value="1"/>
</dbReference>
<dbReference type="SMART" id="SM00382">
    <property type="entry name" value="AAA"/>
    <property type="match status" value="1"/>
</dbReference>
<keyword evidence="3" id="KW-0813">Transport</keyword>
<dbReference type="PROSITE" id="PS50893">
    <property type="entry name" value="ABC_TRANSPORTER_2"/>
    <property type="match status" value="1"/>
</dbReference>
<evidence type="ECO:0000256" key="1">
    <source>
        <dbReference type="ARBA" id="ARBA00004236"/>
    </source>
</evidence>
<comment type="subcellular location">
    <subcellularLocation>
        <location evidence="1">Cell membrane</location>
    </subcellularLocation>
</comment>
<evidence type="ECO:0000256" key="3">
    <source>
        <dbReference type="ARBA" id="ARBA00022448"/>
    </source>
</evidence>
<dbReference type="FunFam" id="3.40.50.300:FF:000589">
    <property type="entry name" value="ABC transporter, ATP-binding subunit"/>
    <property type="match status" value="1"/>
</dbReference>
<keyword evidence="6 10" id="KW-0067">ATP-binding</keyword>
<organism evidence="10">
    <name type="scientific">Mesoaciditoga lauensis</name>
    <dbReference type="NCBI Taxonomy" id="1495039"/>
    <lineage>
        <taxon>Bacteria</taxon>
        <taxon>Thermotogati</taxon>
        <taxon>Thermotogota</taxon>
        <taxon>Thermotogae</taxon>
        <taxon>Mesoaciditogales</taxon>
        <taxon>Mesoaciditogaceae</taxon>
        <taxon>Mesoaciditoga</taxon>
    </lineage>
</organism>
<reference evidence="10" key="1">
    <citation type="journal article" date="2020" name="mSystems">
        <title>Genome- and Community-Level Interaction Insights into Carbon Utilization and Element Cycling Functions of Hydrothermarchaeota in Hydrothermal Sediment.</title>
        <authorList>
            <person name="Zhou Z."/>
            <person name="Liu Y."/>
            <person name="Xu W."/>
            <person name="Pan J."/>
            <person name="Luo Z.H."/>
            <person name="Li M."/>
        </authorList>
    </citation>
    <scope>NUCLEOTIDE SEQUENCE [LARGE SCALE GENOMIC DNA]</scope>
    <source>
        <strain evidence="10">SpSt-966</strain>
    </source>
</reference>
<comment type="caution">
    <text evidence="10">The sequence shown here is derived from an EMBL/GenBank/DDBJ whole genome shotgun (WGS) entry which is preliminary data.</text>
</comment>
<keyword evidence="7" id="KW-1278">Translocase</keyword>
<keyword evidence="4" id="KW-1003">Cell membrane</keyword>
<dbReference type="InterPro" id="IPR050763">
    <property type="entry name" value="ABC_transporter_ATP-binding"/>
</dbReference>
<evidence type="ECO:0000256" key="7">
    <source>
        <dbReference type="ARBA" id="ARBA00022967"/>
    </source>
</evidence>
<dbReference type="Gene3D" id="3.40.50.300">
    <property type="entry name" value="P-loop containing nucleotide triphosphate hydrolases"/>
    <property type="match status" value="1"/>
</dbReference>
<dbReference type="PANTHER" id="PTHR42711">
    <property type="entry name" value="ABC TRANSPORTER ATP-BINDING PROTEIN"/>
    <property type="match status" value="1"/>
</dbReference>
<dbReference type="GO" id="GO:0016887">
    <property type="term" value="F:ATP hydrolysis activity"/>
    <property type="evidence" value="ECO:0007669"/>
    <property type="project" value="InterPro"/>
</dbReference>
<gene>
    <name evidence="10" type="ORF">ENX73_00660</name>
</gene>
<comment type="similarity">
    <text evidence="2">Belongs to the ABC transporter superfamily.</text>
</comment>
<evidence type="ECO:0000256" key="5">
    <source>
        <dbReference type="ARBA" id="ARBA00022741"/>
    </source>
</evidence>
<protein>
    <submittedName>
        <fullName evidence="10">ABC transporter ATP-binding protein</fullName>
    </submittedName>
</protein>
<dbReference type="AlphaFoldDB" id="A0A7V3RDD3"/>